<dbReference type="AlphaFoldDB" id="A0A0G4KCX2"/>
<feature type="compositionally biased region" description="Polar residues" evidence="3">
    <location>
        <begin position="341"/>
        <end position="355"/>
    </location>
</feature>
<dbReference type="Gene3D" id="3.80.10.10">
    <property type="entry name" value="Ribonuclease Inhibitor"/>
    <property type="match status" value="1"/>
</dbReference>
<dbReference type="GO" id="GO:0005737">
    <property type="term" value="C:cytoplasm"/>
    <property type="evidence" value="ECO:0007669"/>
    <property type="project" value="TreeGrafter"/>
</dbReference>
<dbReference type="InterPro" id="IPR055414">
    <property type="entry name" value="LRR_R13L4/SHOC2-like"/>
</dbReference>
<dbReference type="Proteomes" id="UP000044602">
    <property type="component" value="Unassembled WGS sequence"/>
</dbReference>
<keyword evidence="6" id="KW-1185">Reference proteome</keyword>
<evidence type="ECO:0000259" key="4">
    <source>
        <dbReference type="Pfam" id="PF23598"/>
    </source>
</evidence>
<evidence type="ECO:0000313" key="6">
    <source>
        <dbReference type="Proteomes" id="UP000044602"/>
    </source>
</evidence>
<dbReference type="Pfam" id="PF23598">
    <property type="entry name" value="LRR_14"/>
    <property type="match status" value="1"/>
</dbReference>
<dbReference type="InterPro" id="IPR003591">
    <property type="entry name" value="Leu-rich_rpt_typical-subtyp"/>
</dbReference>
<feature type="compositionally biased region" description="Low complexity" evidence="3">
    <location>
        <begin position="576"/>
        <end position="595"/>
    </location>
</feature>
<dbReference type="InterPro" id="IPR001611">
    <property type="entry name" value="Leu-rich_rpt"/>
</dbReference>
<dbReference type="SMART" id="SM00369">
    <property type="entry name" value="LRR_TYP"/>
    <property type="match status" value="4"/>
</dbReference>
<reference evidence="5 6" key="1">
    <citation type="submission" date="2015-05" db="EMBL/GenBank/DDBJ databases">
        <authorList>
            <person name="Wang D.B."/>
            <person name="Wang M."/>
        </authorList>
    </citation>
    <scope>NUCLEOTIDE SEQUENCE [LARGE SCALE GENOMIC DNA]</scope>
    <source>
        <strain evidence="5">VL1</strain>
    </source>
</reference>
<dbReference type="InterPro" id="IPR019487">
    <property type="entry name" value="RAM_signalling_pathway_SOG2"/>
</dbReference>
<organism evidence="5 6">
    <name type="scientific">Verticillium longisporum</name>
    <name type="common">Verticillium dahliae var. longisporum</name>
    <dbReference type="NCBI Taxonomy" id="100787"/>
    <lineage>
        <taxon>Eukaryota</taxon>
        <taxon>Fungi</taxon>
        <taxon>Dikarya</taxon>
        <taxon>Ascomycota</taxon>
        <taxon>Pezizomycotina</taxon>
        <taxon>Sordariomycetes</taxon>
        <taxon>Hypocreomycetidae</taxon>
        <taxon>Glomerellales</taxon>
        <taxon>Plectosphaerellaceae</taxon>
        <taxon>Verticillium</taxon>
    </lineage>
</organism>
<feature type="region of interest" description="Disordered" evidence="3">
    <location>
        <begin position="341"/>
        <end position="377"/>
    </location>
</feature>
<feature type="region of interest" description="Disordered" evidence="3">
    <location>
        <begin position="576"/>
        <end position="602"/>
    </location>
</feature>
<dbReference type="PROSITE" id="PS51450">
    <property type="entry name" value="LRR"/>
    <property type="match status" value="2"/>
</dbReference>
<feature type="compositionally biased region" description="Polar residues" evidence="3">
    <location>
        <begin position="400"/>
        <end position="409"/>
    </location>
</feature>
<feature type="compositionally biased region" description="Low complexity" evidence="3">
    <location>
        <begin position="410"/>
        <end position="421"/>
    </location>
</feature>
<name>A0A0G4KCX2_VERLO</name>
<accession>A0A0G4KCX2</accession>
<sequence length="709" mass="77730">AEASAVSNDLKPGVTIDLSRKGIQKLPEEVVDIIKNELERLALSHNQVASFPSRFAECTSLRYLNVRNNQIREFPLPLCDLKSLEILDLSKNKLRVLPPEIVKLTSLKVFSVQRNRIEELPLALADMVSLQVLKFDGNPISFPPREVLQVQATSPPNEGFLKESEVTEIAVTSHIKKYLRQKVVSNGRAESESADESSESIETPRMPPIKRMLMSLTSDGSAKRSSLEMIFYNTNSHVEELEQEIQNHDPTVGGEDQSGYDSGYNDENVRRACQTLVGAYTHVCALLTNNIDSFVDNGDPRYIRTLLMLIYNSVMEIRVTLLAMPSGQSQQPWDNRGFTGNTIKPHSSDNSNAVTPTADRMGPPPQRTRGPQYLHNPSNLRVATDVPISYVNGNGNGGNRTATLTSATPRSGESFSSNVSSNRGISDFTDDDRYFEKIFLILRRSSDLVMRTLPMFQSQLANGARVAAGQRALEDEIRRWKGLIQECGRTIQQAELLKNRLSLIKLKEPGVMGQSSFRSLIKSFVNAWAEFATEVKYASPVVPLPGDTRTRLRPIHQAMKETSDTILSSPWGSMLSHTGGTHSSSSSTIFSPGSHQLNNPPYQMPMTPQSAALGPAVQATVPSTPQSASFAAAFNGNVFERADALISMGGISMSRNNTLLSNHGNHSFSSMTSLASDGYMTPSSAISPGGFGPGPYHSHSRLNGSKVAF</sequence>
<evidence type="ECO:0000313" key="5">
    <source>
        <dbReference type="EMBL" id="CRJ80514.1"/>
    </source>
</evidence>
<evidence type="ECO:0000256" key="2">
    <source>
        <dbReference type="ARBA" id="ARBA00022737"/>
    </source>
</evidence>
<gene>
    <name evidence="5" type="ORF">BN1708_000283</name>
</gene>
<dbReference type="InterPro" id="IPR032675">
    <property type="entry name" value="LRR_dom_sf"/>
</dbReference>
<keyword evidence="2" id="KW-0677">Repeat</keyword>
<dbReference type="SUPFAM" id="SSF52075">
    <property type="entry name" value="Outer arm dynein light chain 1"/>
    <property type="match status" value="1"/>
</dbReference>
<dbReference type="Pfam" id="PF10428">
    <property type="entry name" value="SOG2"/>
    <property type="match status" value="2"/>
</dbReference>
<feature type="non-terminal residue" evidence="5">
    <location>
        <position position="1"/>
    </location>
</feature>
<dbReference type="PANTHER" id="PTHR48051:SF46">
    <property type="entry name" value="LEUCINE RICH REPEAT-CONTAINING DOMAIN PROTEIN"/>
    <property type="match status" value="1"/>
</dbReference>
<dbReference type="STRING" id="100787.A0A0G4KCX2"/>
<feature type="region of interest" description="Disordered" evidence="3">
    <location>
        <begin position="690"/>
        <end position="709"/>
    </location>
</feature>
<dbReference type="InterPro" id="IPR050216">
    <property type="entry name" value="LRR_domain-containing"/>
</dbReference>
<feature type="domain" description="Disease resistance R13L4/SHOC-2-like LRR" evidence="4">
    <location>
        <begin position="59"/>
        <end position="134"/>
    </location>
</feature>
<evidence type="ECO:0000256" key="3">
    <source>
        <dbReference type="SAM" id="MobiDB-lite"/>
    </source>
</evidence>
<dbReference type="PANTHER" id="PTHR48051">
    <property type="match status" value="1"/>
</dbReference>
<keyword evidence="1" id="KW-0433">Leucine-rich repeat</keyword>
<evidence type="ECO:0000256" key="1">
    <source>
        <dbReference type="ARBA" id="ARBA00022614"/>
    </source>
</evidence>
<dbReference type="EMBL" id="CVQH01000001">
    <property type="protein sequence ID" value="CRJ80514.1"/>
    <property type="molecule type" value="Genomic_DNA"/>
</dbReference>
<feature type="region of interest" description="Disordered" evidence="3">
    <location>
        <begin position="391"/>
        <end position="421"/>
    </location>
</feature>
<proteinExistence type="predicted"/>
<protein>
    <recommendedName>
        <fullName evidence="4">Disease resistance R13L4/SHOC-2-like LRR domain-containing protein</fullName>
    </recommendedName>
</protein>